<keyword evidence="1" id="KW-0472">Membrane</keyword>
<dbReference type="EMBL" id="CP001338">
    <property type="protein sequence ID" value="ACL17288.1"/>
    <property type="molecule type" value="Genomic_DNA"/>
</dbReference>
<dbReference type="Proteomes" id="UP000002457">
    <property type="component" value="Chromosome"/>
</dbReference>
<dbReference type="eggNOG" id="arCOG11069">
    <property type="taxonomic scope" value="Archaea"/>
</dbReference>
<keyword evidence="1" id="KW-0812">Transmembrane</keyword>
<feature type="transmembrane region" description="Helical" evidence="1">
    <location>
        <begin position="57"/>
        <end position="81"/>
    </location>
</feature>
<gene>
    <name evidence="2" type="ordered locus">Mpal_1985</name>
</gene>
<evidence type="ECO:0000313" key="2">
    <source>
        <dbReference type="EMBL" id="ACL17288.1"/>
    </source>
</evidence>
<keyword evidence="3" id="KW-1185">Reference proteome</keyword>
<dbReference type="KEGG" id="mpl:Mpal_1985"/>
<dbReference type="OrthoDB" id="112238at2157"/>
<evidence type="ECO:0000256" key="1">
    <source>
        <dbReference type="SAM" id="Phobius"/>
    </source>
</evidence>
<dbReference type="HOGENOM" id="CLU_1912366_0_0_2"/>
<evidence type="ECO:0000313" key="3">
    <source>
        <dbReference type="Proteomes" id="UP000002457"/>
    </source>
</evidence>
<keyword evidence="1" id="KW-1133">Transmembrane helix</keyword>
<proteinExistence type="predicted"/>
<dbReference type="RefSeq" id="WP_012618607.1">
    <property type="nucleotide sequence ID" value="NC_011832.1"/>
</dbReference>
<dbReference type="GeneID" id="7270791"/>
<reference evidence="2 3" key="1">
    <citation type="journal article" date="2015" name="Genome Announc.">
        <title>Complete Genome Sequence of Methanosphaerula palustris E1-9CT, a Hydrogenotrophic Methanogen Isolated from a Minerotrophic Fen Peatland.</title>
        <authorList>
            <person name="Cadillo-Quiroz H."/>
            <person name="Browne P."/>
            <person name="Kyrpides N."/>
            <person name="Woyke T."/>
            <person name="Goodwin L."/>
            <person name="Detter C."/>
            <person name="Yavitt J.B."/>
            <person name="Zinder S.H."/>
        </authorList>
    </citation>
    <scope>NUCLEOTIDE SEQUENCE [LARGE SCALE GENOMIC DNA]</scope>
    <source>
        <strain evidence="3">ATCC BAA-1556 / DSM 19958 / E1-9c</strain>
    </source>
</reference>
<dbReference type="AlphaFoldDB" id="B8GKZ2"/>
<dbReference type="STRING" id="521011.Mpal_1985"/>
<organism evidence="2 3">
    <name type="scientific">Methanosphaerula palustris (strain ATCC BAA-1556 / DSM 19958 / E1-9c)</name>
    <dbReference type="NCBI Taxonomy" id="521011"/>
    <lineage>
        <taxon>Archaea</taxon>
        <taxon>Methanobacteriati</taxon>
        <taxon>Methanobacteriota</taxon>
        <taxon>Stenosarchaea group</taxon>
        <taxon>Methanomicrobia</taxon>
        <taxon>Methanomicrobiales</taxon>
        <taxon>Methanoregulaceae</taxon>
        <taxon>Methanosphaerula</taxon>
    </lineage>
</organism>
<name>B8GKZ2_METPE</name>
<accession>B8GKZ2</accession>
<protein>
    <submittedName>
        <fullName evidence="2">Uncharacterized protein</fullName>
    </submittedName>
</protein>
<sequence length="142" mass="15943" precursor="true">MNFKTIRDFHWITKMVIALTALLLGLLIAGGIASSYWMSNQQDQTAFNASQGLLSMVMTLASILMQVFLLILIFMAIHMVVTRIKMWIETYLDAMLAKLDLLVAQKPESEKVGATLAAMNEKVDGMEKKLEHIERILVNVGE</sequence>